<evidence type="ECO:0000313" key="2">
    <source>
        <dbReference type="EMBL" id="MED5019274.1"/>
    </source>
</evidence>
<dbReference type="Pfam" id="PF08448">
    <property type="entry name" value="PAS_4"/>
    <property type="match status" value="1"/>
</dbReference>
<dbReference type="Gene3D" id="3.30.450.20">
    <property type="entry name" value="PAS domain"/>
    <property type="match status" value="1"/>
</dbReference>
<organism evidence="2 3">
    <name type="scientific">Paenibacillus chibensis</name>
    <dbReference type="NCBI Taxonomy" id="59846"/>
    <lineage>
        <taxon>Bacteria</taxon>
        <taxon>Bacillati</taxon>
        <taxon>Bacillota</taxon>
        <taxon>Bacilli</taxon>
        <taxon>Bacillales</taxon>
        <taxon>Paenibacillaceae</taxon>
        <taxon>Paenibacillus</taxon>
    </lineage>
</organism>
<protein>
    <submittedName>
        <fullName evidence="2">PAS domain-containing protein</fullName>
    </submittedName>
</protein>
<evidence type="ECO:0000259" key="1">
    <source>
        <dbReference type="Pfam" id="PF08448"/>
    </source>
</evidence>
<feature type="domain" description="PAS fold-4" evidence="1">
    <location>
        <begin position="14"/>
        <end position="125"/>
    </location>
</feature>
<sequence length="205" mass="22893">MQNSGISSLEIIQSLKQAVAIIDHKGYILSVNPVWIRNSLESGVSGSFDWIGVNYLQIFAAISDAEGNASDALDAVLDGTTPYFRAEIQSHFQKTMKWLQLEATTIFDGDGPTAKGMVISLTDFTKCKLLEHDLLEALTQLRTLSGLLPICAVCKRIRDEHDIWNSVESFLQKHTHAEFTHDICPECIRRLYPKYSSILDSCNNS</sequence>
<evidence type="ECO:0000313" key="3">
    <source>
        <dbReference type="Proteomes" id="UP001343257"/>
    </source>
</evidence>
<comment type="caution">
    <text evidence="2">The sequence shown here is derived from an EMBL/GenBank/DDBJ whole genome shotgun (WGS) entry which is preliminary data.</text>
</comment>
<reference evidence="2 3" key="1">
    <citation type="submission" date="2023-03" db="EMBL/GenBank/DDBJ databases">
        <title>Bacillus Genome Sequencing.</title>
        <authorList>
            <person name="Dunlap C."/>
        </authorList>
    </citation>
    <scope>NUCLEOTIDE SEQUENCE [LARGE SCALE GENOMIC DNA]</scope>
    <source>
        <strain evidence="2 3">NRS-52</strain>
    </source>
</reference>
<dbReference type="SUPFAM" id="SSF55785">
    <property type="entry name" value="PYP-like sensor domain (PAS domain)"/>
    <property type="match status" value="1"/>
</dbReference>
<keyword evidence="3" id="KW-1185">Reference proteome</keyword>
<dbReference type="RefSeq" id="WP_328280141.1">
    <property type="nucleotide sequence ID" value="NZ_JARTLD010000047.1"/>
</dbReference>
<dbReference type="Proteomes" id="UP001343257">
    <property type="component" value="Unassembled WGS sequence"/>
</dbReference>
<gene>
    <name evidence="2" type="ORF">P9847_18385</name>
</gene>
<proteinExistence type="predicted"/>
<accession>A0ABU6PWL9</accession>
<name>A0ABU6PWL9_9BACL</name>
<dbReference type="InterPro" id="IPR035965">
    <property type="entry name" value="PAS-like_dom_sf"/>
</dbReference>
<dbReference type="EMBL" id="JARTLD010000047">
    <property type="protein sequence ID" value="MED5019274.1"/>
    <property type="molecule type" value="Genomic_DNA"/>
</dbReference>
<dbReference type="InterPro" id="IPR013656">
    <property type="entry name" value="PAS_4"/>
</dbReference>